<evidence type="ECO:0000256" key="1">
    <source>
        <dbReference type="SAM" id="MobiDB-lite"/>
    </source>
</evidence>
<dbReference type="AlphaFoldDB" id="X1KH07"/>
<proteinExistence type="predicted"/>
<gene>
    <name evidence="2" type="ORF">S03H2_64776</name>
</gene>
<organism evidence="2">
    <name type="scientific">marine sediment metagenome</name>
    <dbReference type="NCBI Taxonomy" id="412755"/>
    <lineage>
        <taxon>unclassified sequences</taxon>
        <taxon>metagenomes</taxon>
        <taxon>ecological metagenomes</taxon>
    </lineage>
</organism>
<evidence type="ECO:0000313" key="2">
    <source>
        <dbReference type="EMBL" id="GAH81348.1"/>
    </source>
</evidence>
<dbReference type="EMBL" id="BARU01042115">
    <property type="protein sequence ID" value="GAH81348.1"/>
    <property type="molecule type" value="Genomic_DNA"/>
</dbReference>
<name>X1KH07_9ZZZZ</name>
<accession>X1KH07</accession>
<reference evidence="2" key="1">
    <citation type="journal article" date="2014" name="Front. Microbiol.">
        <title>High frequency of phylogenetically diverse reductive dehalogenase-homologous genes in deep subseafloor sedimentary metagenomes.</title>
        <authorList>
            <person name="Kawai M."/>
            <person name="Futagami T."/>
            <person name="Toyoda A."/>
            <person name="Takaki Y."/>
            <person name="Nishi S."/>
            <person name="Hori S."/>
            <person name="Arai W."/>
            <person name="Tsubouchi T."/>
            <person name="Morono Y."/>
            <person name="Uchiyama I."/>
            <person name="Ito T."/>
            <person name="Fujiyama A."/>
            <person name="Inagaki F."/>
            <person name="Takami H."/>
        </authorList>
    </citation>
    <scope>NUCLEOTIDE SEQUENCE</scope>
    <source>
        <strain evidence="2">Expedition CK06-06</strain>
    </source>
</reference>
<dbReference type="Gene3D" id="2.10.70.20">
    <property type="entry name" value="gspk-gspi-gspj complex like domains"/>
    <property type="match status" value="1"/>
</dbReference>
<protein>
    <submittedName>
        <fullName evidence="2">Uncharacterized protein</fullName>
    </submittedName>
</protein>
<comment type="caution">
    <text evidence="2">The sequence shown here is derived from an EMBL/GenBank/DDBJ whole genome shotgun (WGS) entry which is preliminary data.</text>
</comment>
<dbReference type="SUPFAM" id="SSF54523">
    <property type="entry name" value="Pili subunits"/>
    <property type="match status" value="1"/>
</dbReference>
<feature type="non-terminal residue" evidence="2">
    <location>
        <position position="1"/>
    </location>
</feature>
<sequence length="114" mass="12684">PNEDELRGILTVIAEDIEVFAVRYFDGEEWQSEWPEEMESVPELVEVSIAAKQPGRTPPLGGAGRTDMTVESFIVNFPRSGWREAGPSEGSRQEEIGSEGRGQEETGAESEMRR</sequence>
<feature type="region of interest" description="Disordered" evidence="1">
    <location>
        <begin position="79"/>
        <end position="114"/>
    </location>
</feature>
<dbReference type="InterPro" id="IPR045584">
    <property type="entry name" value="Pilin-like"/>
</dbReference>